<evidence type="ECO:0000256" key="5">
    <source>
        <dbReference type="ARBA" id="ARBA00022833"/>
    </source>
</evidence>
<dbReference type="GO" id="GO:0008237">
    <property type="term" value="F:metallopeptidase activity"/>
    <property type="evidence" value="ECO:0007669"/>
    <property type="project" value="UniProtKB-KW"/>
</dbReference>
<keyword evidence="6 9" id="KW-0224">Dipeptidase</keyword>
<name>A0A286D9S3_9GAMM</name>
<evidence type="ECO:0000256" key="7">
    <source>
        <dbReference type="ARBA" id="ARBA00023049"/>
    </source>
</evidence>
<dbReference type="EC" id="3.4.13.22" evidence="9 10"/>
<dbReference type="HAMAP" id="MF_01924">
    <property type="entry name" value="A_A_dipeptidase"/>
    <property type="match status" value="1"/>
</dbReference>
<dbReference type="SUPFAM" id="SSF55166">
    <property type="entry name" value="Hedgehog/DD-peptidase"/>
    <property type="match status" value="1"/>
</dbReference>
<keyword evidence="2 9" id="KW-0645">Protease</keyword>
<keyword evidence="8 10" id="KW-0961">Cell wall biogenesis/degradation</keyword>
<organism evidence="12 13">
    <name type="scientific">Pseudoxanthomonas wuyuanensis</name>
    <dbReference type="NCBI Taxonomy" id="1073196"/>
    <lineage>
        <taxon>Bacteria</taxon>
        <taxon>Pseudomonadati</taxon>
        <taxon>Pseudomonadota</taxon>
        <taxon>Gammaproteobacteria</taxon>
        <taxon>Lysobacterales</taxon>
        <taxon>Lysobacteraceae</taxon>
        <taxon>Pseudoxanthomonas</taxon>
    </lineage>
</organism>
<dbReference type="AlphaFoldDB" id="A0A286D9S3"/>
<keyword evidence="5 9" id="KW-0862">Zinc</keyword>
<comment type="catalytic activity">
    <reaction evidence="1 9 10">
        <text>D-alanyl-D-alanine + H2O = 2 D-alanine</text>
        <dbReference type="Rhea" id="RHEA:20661"/>
        <dbReference type="ChEBI" id="CHEBI:15377"/>
        <dbReference type="ChEBI" id="CHEBI:57416"/>
        <dbReference type="ChEBI" id="CHEBI:57822"/>
        <dbReference type="EC" id="3.4.13.22"/>
    </reaction>
</comment>
<feature type="site" description="Transition state stabilizer" evidence="9">
    <location>
        <position position="111"/>
    </location>
</feature>
<dbReference type="PANTHER" id="PTHR43126">
    <property type="entry name" value="D-ALANYL-D-ALANINE DIPEPTIDASE"/>
    <property type="match status" value="1"/>
</dbReference>
<dbReference type="RefSeq" id="WP_425479706.1">
    <property type="nucleotide sequence ID" value="NZ_OCND01000007.1"/>
</dbReference>
<evidence type="ECO:0000256" key="4">
    <source>
        <dbReference type="ARBA" id="ARBA00022801"/>
    </source>
</evidence>
<dbReference type="GO" id="GO:0160237">
    <property type="term" value="F:D-Ala-D-Ala dipeptidase activity"/>
    <property type="evidence" value="ECO:0007669"/>
    <property type="project" value="UniProtKB-EC"/>
</dbReference>
<comment type="similarity">
    <text evidence="9 10">Belongs to the peptidase M15D family.</text>
</comment>
<evidence type="ECO:0000256" key="11">
    <source>
        <dbReference type="SAM" id="SignalP"/>
    </source>
</evidence>
<evidence type="ECO:0000256" key="8">
    <source>
        <dbReference type="ARBA" id="ARBA00023316"/>
    </source>
</evidence>
<protein>
    <recommendedName>
        <fullName evidence="9 10">D-alanyl-D-alanine dipeptidase</fullName>
        <shortName evidence="9 10">D-Ala-D-Ala dipeptidase</shortName>
        <ecNumber evidence="9 10">3.4.13.22</ecNumber>
    </recommendedName>
</protein>
<keyword evidence="13" id="KW-1185">Reference proteome</keyword>
<feature type="active site" description="Proton donor/acceptor" evidence="9">
    <location>
        <position position="222"/>
    </location>
</feature>
<keyword evidence="4 9" id="KW-0378">Hydrolase</keyword>
<comment type="cofactor">
    <cofactor evidence="9">
        <name>Zn(2+)</name>
        <dbReference type="ChEBI" id="CHEBI:29105"/>
    </cofactor>
    <text evidence="9">Binds 1 zinc ion per subunit.</text>
</comment>
<dbReference type="GO" id="GO:0071555">
    <property type="term" value="P:cell wall organization"/>
    <property type="evidence" value="ECO:0007669"/>
    <property type="project" value="UniProtKB-KW"/>
</dbReference>
<dbReference type="Gene3D" id="3.30.1380.10">
    <property type="match status" value="1"/>
</dbReference>
<feature type="binding site" evidence="9">
    <location>
        <position position="225"/>
    </location>
    <ligand>
        <name>Zn(2+)</name>
        <dbReference type="ChEBI" id="CHEBI:29105"/>
        <note>catalytic</note>
    </ligand>
</feature>
<dbReference type="PROSITE" id="PS51257">
    <property type="entry name" value="PROKAR_LIPOPROTEIN"/>
    <property type="match status" value="1"/>
</dbReference>
<dbReference type="Pfam" id="PF01427">
    <property type="entry name" value="Peptidase_M15"/>
    <property type="match status" value="1"/>
</dbReference>
<dbReference type="Proteomes" id="UP000219374">
    <property type="component" value="Unassembled WGS sequence"/>
</dbReference>
<dbReference type="InterPro" id="IPR009045">
    <property type="entry name" value="Zn_M74/Hedgehog-like"/>
</dbReference>
<comment type="function">
    <text evidence="9 10">Catalyzes hydrolysis of the D-alanyl-D-alanine dipeptide.</text>
</comment>
<evidence type="ECO:0000256" key="1">
    <source>
        <dbReference type="ARBA" id="ARBA00001362"/>
    </source>
</evidence>
<dbReference type="InterPro" id="IPR000755">
    <property type="entry name" value="A_A_dipeptidase"/>
</dbReference>
<dbReference type="PIRSF" id="PIRSF026671">
    <property type="entry name" value="AA_dipeptidase"/>
    <property type="match status" value="1"/>
</dbReference>
<keyword evidence="11" id="KW-0732">Signal</keyword>
<reference evidence="12 13" key="1">
    <citation type="submission" date="2017-09" db="EMBL/GenBank/DDBJ databases">
        <authorList>
            <person name="Ehlers B."/>
            <person name="Leendertz F.H."/>
        </authorList>
    </citation>
    <scope>NUCLEOTIDE SEQUENCE [LARGE SCALE GENOMIC DNA]</scope>
    <source>
        <strain evidence="12 13">CGMCC 1.10978</strain>
    </source>
</reference>
<evidence type="ECO:0000313" key="12">
    <source>
        <dbReference type="EMBL" id="SOD55409.1"/>
    </source>
</evidence>
<accession>A0A286D9S3</accession>
<dbReference type="CDD" id="cd14817">
    <property type="entry name" value="D-Ala-D-Ala_dipeptidase_VanX"/>
    <property type="match status" value="1"/>
</dbReference>
<evidence type="ECO:0000256" key="6">
    <source>
        <dbReference type="ARBA" id="ARBA00022997"/>
    </source>
</evidence>
<dbReference type="GO" id="GO:0008270">
    <property type="term" value="F:zinc ion binding"/>
    <property type="evidence" value="ECO:0007669"/>
    <property type="project" value="UniProtKB-UniRule"/>
</dbReference>
<proteinExistence type="inferred from homology"/>
<gene>
    <name evidence="9" type="primary">ddpX</name>
    <name evidence="12" type="ORF">SAMN06296416_10787</name>
</gene>
<feature type="binding site" evidence="9">
    <location>
        <position position="162"/>
    </location>
    <ligand>
        <name>Zn(2+)</name>
        <dbReference type="ChEBI" id="CHEBI:29105"/>
        <note>catalytic</note>
    </ligand>
</feature>
<feature type="chain" id="PRO_5012380157" description="D-alanyl-D-alanine dipeptidase" evidence="11">
    <location>
        <begin position="29"/>
        <end position="243"/>
    </location>
</feature>
<dbReference type="EMBL" id="OCND01000007">
    <property type="protein sequence ID" value="SOD55409.1"/>
    <property type="molecule type" value="Genomic_DNA"/>
</dbReference>
<evidence type="ECO:0000256" key="9">
    <source>
        <dbReference type="HAMAP-Rule" id="MF_01924"/>
    </source>
</evidence>
<dbReference type="PANTHER" id="PTHR43126:SF1">
    <property type="entry name" value="D-ALANYL-D-ALANINE DIPEPTIDASE"/>
    <property type="match status" value="1"/>
</dbReference>
<feature type="signal peptide" evidence="11">
    <location>
        <begin position="1"/>
        <end position="28"/>
    </location>
</feature>
<keyword evidence="7 9" id="KW-0482">Metalloprotease</keyword>
<feature type="binding site" evidence="9">
    <location>
        <position position="155"/>
    </location>
    <ligand>
        <name>Zn(2+)</name>
        <dbReference type="ChEBI" id="CHEBI:29105"/>
        <note>catalytic</note>
    </ligand>
</feature>
<evidence type="ECO:0000256" key="2">
    <source>
        <dbReference type="ARBA" id="ARBA00022670"/>
    </source>
</evidence>
<evidence type="ECO:0000256" key="3">
    <source>
        <dbReference type="ARBA" id="ARBA00022723"/>
    </source>
</evidence>
<sequence>MNDRLRSSRRVSGPVFAALCWLAATACAAPPVQLSPAQSVQETDLVDVATLVPDAQLDIRYAGTGNFTGDVVDGYLAPKCYLLRPVAEALVRVADDLRAEGLSLQVFDCYRPARAVRRFVAWSKDLDDQRTKPDYYPNLDKSQLLDGYIAETSGHSRGATIDLSLTRCADGTCQPLDMGTRFDFFDTLANTADPRITAEQKYNRQRLLKAMARHGFRNYPMEWWHYTLQPEPAPGIAYDIPVQ</sequence>
<evidence type="ECO:0000256" key="10">
    <source>
        <dbReference type="PIRNR" id="PIRNR026671"/>
    </source>
</evidence>
<evidence type="ECO:0000313" key="13">
    <source>
        <dbReference type="Proteomes" id="UP000219374"/>
    </source>
</evidence>
<keyword evidence="3 9" id="KW-0479">Metal-binding</keyword>
<dbReference type="GO" id="GO:0006508">
    <property type="term" value="P:proteolysis"/>
    <property type="evidence" value="ECO:0007669"/>
    <property type="project" value="UniProtKB-KW"/>
</dbReference>